<dbReference type="Proteomes" id="UP001139722">
    <property type="component" value="Unassembled WGS sequence"/>
</dbReference>
<dbReference type="SUPFAM" id="SSF53649">
    <property type="entry name" value="Alkaline phosphatase-like"/>
    <property type="match status" value="1"/>
</dbReference>
<dbReference type="Gene3D" id="3.40.720.10">
    <property type="entry name" value="Alkaline Phosphatase, subunit A"/>
    <property type="match status" value="1"/>
</dbReference>
<dbReference type="GO" id="GO:0046872">
    <property type="term" value="F:metal ion binding"/>
    <property type="evidence" value="ECO:0007669"/>
    <property type="project" value="UniProtKB-KW"/>
</dbReference>
<dbReference type="EMBL" id="JAMZDY010000001">
    <property type="protein sequence ID" value="MCP2369622.1"/>
    <property type="molecule type" value="Genomic_DNA"/>
</dbReference>
<feature type="domain" description="Sulfatase N-terminal" evidence="3">
    <location>
        <begin position="7"/>
        <end position="359"/>
    </location>
</feature>
<evidence type="ECO:0000256" key="2">
    <source>
        <dbReference type="ARBA" id="ARBA00022801"/>
    </source>
</evidence>
<evidence type="ECO:0000313" key="5">
    <source>
        <dbReference type="Proteomes" id="UP001139722"/>
    </source>
</evidence>
<dbReference type="GO" id="GO:0008484">
    <property type="term" value="F:sulfuric ester hydrolase activity"/>
    <property type="evidence" value="ECO:0007669"/>
    <property type="project" value="TreeGrafter"/>
</dbReference>
<reference evidence="4" key="1">
    <citation type="submission" date="2022-06" db="EMBL/GenBank/DDBJ databases">
        <title>Sequencing the genomes of 1000 actinobacteria strains.</title>
        <authorList>
            <person name="Klenk H.-P."/>
        </authorList>
    </citation>
    <scope>NUCLEOTIDE SEQUENCE</scope>
    <source>
        <strain evidence="4">DSM 22016</strain>
    </source>
</reference>
<gene>
    <name evidence="4" type="ORF">BJ978_000298</name>
</gene>
<dbReference type="PANTHER" id="PTHR45953:SF1">
    <property type="entry name" value="IDURONATE 2-SULFATASE"/>
    <property type="match status" value="1"/>
</dbReference>
<dbReference type="Pfam" id="PF00884">
    <property type="entry name" value="Sulfatase"/>
    <property type="match status" value="1"/>
</dbReference>
<organism evidence="4 5">
    <name type="scientific">Agromyces terreus</name>
    <dbReference type="NCBI Taxonomy" id="424795"/>
    <lineage>
        <taxon>Bacteria</taxon>
        <taxon>Bacillati</taxon>
        <taxon>Actinomycetota</taxon>
        <taxon>Actinomycetes</taxon>
        <taxon>Micrococcales</taxon>
        <taxon>Microbacteriaceae</taxon>
        <taxon>Agromyces</taxon>
    </lineage>
</organism>
<dbReference type="PANTHER" id="PTHR45953">
    <property type="entry name" value="IDURONATE 2-SULFATASE"/>
    <property type="match status" value="1"/>
</dbReference>
<protein>
    <submittedName>
        <fullName evidence="4">Arylsulfatase A-like enzyme</fullName>
    </submittedName>
</protein>
<proteinExistence type="predicted"/>
<evidence type="ECO:0000259" key="3">
    <source>
        <dbReference type="Pfam" id="PF00884"/>
    </source>
</evidence>
<dbReference type="OrthoDB" id="9777306at2"/>
<comment type="caution">
    <text evidence="4">The sequence shown here is derived from an EMBL/GenBank/DDBJ whole genome shotgun (WGS) entry which is preliminary data.</text>
</comment>
<evidence type="ECO:0000256" key="1">
    <source>
        <dbReference type="ARBA" id="ARBA00022723"/>
    </source>
</evidence>
<sequence length="500" mass="55408">MTTPARPNVLIIFADQLRADALGCYGNTIVATPALDSLARQGTVFDSAYTPSPVCVPSRSAFITGLEPQHGDCFENEMPTASASTFMDDLTAAGYRTHGIGKMHFTPDITALRGFQSREIGEEFGTAETDDYLRFVEEHGFEFVEHPHGLRDEMYYVPQLSPVPEHLHHSHWVADRSVAFLESHAGGAGEPGAADDGTPFLLWSSFIAPHPPFAPPSPWHRRFEPSTMPDPFVPQGSESLETIYNRLQNRYKYRDGGHDRRLEQLRTAYYYASVSYLDTQVARILAALDASGERENTIVVVTADHGEFLGDYGFYGKRSFLDAAARVPLIISGPGFEAERMPHPVSLVDVRATLLEATGTAGDPRDGRSVLAGDEPGPVYGQYQQGDAGLYAVITEEWKYIWSAFDRREFLLDRVRDPRESANLAYNPRRRDTLVAMRDLARTHFADLADADFDTASSNVSLRLGMRPDDETLRSMAALELDAEAATLVVRGGPWSPERD</sequence>
<dbReference type="InterPro" id="IPR017850">
    <property type="entry name" value="Alkaline_phosphatase_core_sf"/>
</dbReference>
<dbReference type="InterPro" id="IPR000917">
    <property type="entry name" value="Sulfatase_N"/>
</dbReference>
<keyword evidence="1" id="KW-0479">Metal-binding</keyword>
<accession>A0A9X2GVW6</accession>
<dbReference type="AlphaFoldDB" id="A0A9X2GVW6"/>
<keyword evidence="5" id="KW-1185">Reference proteome</keyword>
<evidence type="ECO:0000313" key="4">
    <source>
        <dbReference type="EMBL" id="MCP2369622.1"/>
    </source>
</evidence>
<keyword evidence="2" id="KW-0378">Hydrolase</keyword>
<dbReference type="GO" id="GO:0005737">
    <property type="term" value="C:cytoplasm"/>
    <property type="evidence" value="ECO:0007669"/>
    <property type="project" value="TreeGrafter"/>
</dbReference>
<name>A0A9X2GVW6_9MICO</name>
<dbReference type="RefSeq" id="WP_156999019.1">
    <property type="nucleotide sequence ID" value="NZ_BAAANU010000002.1"/>
</dbReference>